<protein>
    <submittedName>
        <fullName evidence="3">Mur ligase family protein</fullName>
    </submittedName>
</protein>
<dbReference type="EMBL" id="JBDJNQ010000001">
    <property type="protein sequence ID" value="MEN5375675.1"/>
    <property type="molecule type" value="Genomic_DNA"/>
</dbReference>
<dbReference type="PANTHER" id="PTHR43445:SF5">
    <property type="entry name" value="UDP-N-ACETYLMURAMATE--L-ALANYL-GAMMA-D-GLUTAMYL-MESO-2,6-DIAMINOHEPTANDIOATE LIGASE"/>
    <property type="match status" value="1"/>
</dbReference>
<dbReference type="Proteomes" id="UP001409291">
    <property type="component" value="Unassembled WGS sequence"/>
</dbReference>
<organism evidence="3 4">
    <name type="scientific">Sphingobacterium kitahiroshimense</name>
    <dbReference type="NCBI Taxonomy" id="470446"/>
    <lineage>
        <taxon>Bacteria</taxon>
        <taxon>Pseudomonadati</taxon>
        <taxon>Bacteroidota</taxon>
        <taxon>Sphingobacteriia</taxon>
        <taxon>Sphingobacteriales</taxon>
        <taxon>Sphingobacteriaceae</taxon>
        <taxon>Sphingobacterium</taxon>
    </lineage>
</organism>
<evidence type="ECO:0000313" key="3">
    <source>
        <dbReference type="EMBL" id="MEN5375675.1"/>
    </source>
</evidence>
<dbReference type="InterPro" id="IPR036615">
    <property type="entry name" value="Mur_ligase_C_dom_sf"/>
</dbReference>
<dbReference type="Pfam" id="PF08245">
    <property type="entry name" value="Mur_ligase_M"/>
    <property type="match status" value="1"/>
</dbReference>
<evidence type="ECO:0000259" key="2">
    <source>
        <dbReference type="Pfam" id="PF08245"/>
    </source>
</evidence>
<name>A0ABV0BLJ6_9SPHI</name>
<feature type="domain" description="Mur ligase N-terminal catalytic" evidence="1">
    <location>
        <begin position="2"/>
        <end position="103"/>
    </location>
</feature>
<evidence type="ECO:0000259" key="1">
    <source>
        <dbReference type="Pfam" id="PF01225"/>
    </source>
</evidence>
<dbReference type="Gene3D" id="3.40.1190.10">
    <property type="entry name" value="Mur-like, catalytic domain"/>
    <property type="match status" value="1"/>
</dbReference>
<comment type="caution">
    <text evidence="3">The sequence shown here is derived from an EMBL/GenBank/DDBJ whole genome shotgun (WGS) entry which is preliminary data.</text>
</comment>
<dbReference type="InterPro" id="IPR000713">
    <property type="entry name" value="Mur_ligase_N"/>
</dbReference>
<proteinExistence type="predicted"/>
<dbReference type="SUPFAM" id="SSF53623">
    <property type="entry name" value="MurD-like peptide ligases, catalytic domain"/>
    <property type="match status" value="1"/>
</dbReference>
<dbReference type="Gene3D" id="3.40.50.720">
    <property type="entry name" value="NAD(P)-binding Rossmann-like Domain"/>
    <property type="match status" value="1"/>
</dbReference>
<keyword evidence="4" id="KW-1185">Reference proteome</keyword>
<dbReference type="InterPro" id="IPR013221">
    <property type="entry name" value="Mur_ligase_cen"/>
</dbReference>
<keyword evidence="3" id="KW-0436">Ligase</keyword>
<reference evidence="3 4" key="1">
    <citation type="submission" date="2024-04" db="EMBL/GenBank/DDBJ databases">
        <title>WGS of bacteria from Torrens River.</title>
        <authorList>
            <person name="Wyrsch E.R."/>
            <person name="Drigo B."/>
        </authorList>
    </citation>
    <scope>NUCLEOTIDE SEQUENCE [LARGE SCALE GENOMIC DNA]</scope>
    <source>
        <strain evidence="3 4">TWI391</strain>
    </source>
</reference>
<sequence>MRIHFIAIGGSIMHNLAISLERQGHQVSGSDDQIVEPSRSHLIDAGLLPEQLGWFDEKITDDIDAVILGAHALINNPELIKAQELGLKIYSFPEFIQELSQDKTRVIIAGSYGKTTIMSMIMHVLKTLERPFDYLVGAQLEGFDNLIEITKTNKIILIEGDENVASSLSNKSKFMFYKPNIALISGINWNEYSTTITFDNYLKQFEDFINTIESKGTLIYNKEDKYLQKIITDTKSCKINRHGYQIPEYAINKGTTYIKSVKGDIPLQVFGKHNLSNIAGAYTVCEWLGIKKEDFFDAIKTFKSSIRYLEFVASFEGSVVYQDFAHTPKKLKASIHAIKEQFPSQKLVAIIELNAYDSLDEKFVSQYKDTMNEADLPVVFINMESIKEVNKCTTHLLEDIRNAFNRSDVDIVTNLGDLYDFLENFKSKGNNLLLMSSGNYSGVNLTELADHFFKNY</sequence>
<accession>A0ABV0BLJ6</accession>
<dbReference type="Pfam" id="PF01225">
    <property type="entry name" value="Mur_ligase"/>
    <property type="match status" value="1"/>
</dbReference>
<dbReference type="PANTHER" id="PTHR43445">
    <property type="entry name" value="UDP-N-ACETYLMURAMATE--L-ALANINE LIGASE-RELATED"/>
    <property type="match status" value="1"/>
</dbReference>
<feature type="domain" description="Mur ligase central" evidence="2">
    <location>
        <begin position="108"/>
        <end position="284"/>
    </location>
</feature>
<evidence type="ECO:0000313" key="4">
    <source>
        <dbReference type="Proteomes" id="UP001409291"/>
    </source>
</evidence>
<dbReference type="InterPro" id="IPR050061">
    <property type="entry name" value="MurCDEF_pg_biosynth"/>
</dbReference>
<dbReference type="Gene3D" id="3.90.190.20">
    <property type="entry name" value="Mur ligase, C-terminal domain"/>
    <property type="match status" value="1"/>
</dbReference>
<dbReference type="SUPFAM" id="SSF51984">
    <property type="entry name" value="MurCD N-terminal domain"/>
    <property type="match status" value="1"/>
</dbReference>
<gene>
    <name evidence="3" type="ORF">ABE541_00190</name>
</gene>
<dbReference type="GO" id="GO:0016874">
    <property type="term" value="F:ligase activity"/>
    <property type="evidence" value="ECO:0007669"/>
    <property type="project" value="UniProtKB-KW"/>
</dbReference>
<dbReference type="RefSeq" id="WP_132772009.1">
    <property type="nucleotide sequence ID" value="NZ_JAOQNK010000001.1"/>
</dbReference>
<dbReference type="SUPFAM" id="SSF53244">
    <property type="entry name" value="MurD-like peptide ligases, peptide-binding domain"/>
    <property type="match status" value="1"/>
</dbReference>
<dbReference type="InterPro" id="IPR036565">
    <property type="entry name" value="Mur-like_cat_sf"/>
</dbReference>